<sequence>MKKKEADLAKWENEIGSKEQAFKSAEEHAVKAREKLNAVAQGMTTDDSGNAISAEEQITGYRSKLKEIAAEDELKSITYDEEAHLKSRETLVNFQQDVHQMQIKLNVLHQKNPRIHFTYKDPFPGFNRDDVRGCIAILFRIKDPKYALALEIAAGSFVSFHLLFDSL</sequence>
<keyword evidence="1" id="KW-0175">Coiled coil</keyword>
<dbReference type="Proteomes" id="UP000035642">
    <property type="component" value="Unassembled WGS sequence"/>
</dbReference>
<protein>
    <submittedName>
        <fullName evidence="3">Kinetochore protein SPC25</fullName>
    </submittedName>
</protein>
<dbReference type="WBParaSite" id="ACAC_0000660301-mRNA-1">
    <property type="protein sequence ID" value="ACAC_0000660301-mRNA-1"/>
    <property type="gene ID" value="ACAC_0000660301"/>
</dbReference>
<accession>A0A0K0D941</accession>
<evidence type="ECO:0000256" key="1">
    <source>
        <dbReference type="SAM" id="Coils"/>
    </source>
</evidence>
<evidence type="ECO:0000313" key="3">
    <source>
        <dbReference type="WBParaSite" id="ACAC_0000660301-mRNA-1"/>
    </source>
</evidence>
<dbReference type="AlphaFoldDB" id="A0A0K0D941"/>
<evidence type="ECO:0000313" key="2">
    <source>
        <dbReference type="Proteomes" id="UP000035642"/>
    </source>
</evidence>
<name>A0A0K0D941_ANGCA</name>
<proteinExistence type="predicted"/>
<organism evidence="2 3">
    <name type="scientific">Angiostrongylus cantonensis</name>
    <name type="common">Rat lungworm</name>
    <dbReference type="NCBI Taxonomy" id="6313"/>
    <lineage>
        <taxon>Eukaryota</taxon>
        <taxon>Metazoa</taxon>
        <taxon>Ecdysozoa</taxon>
        <taxon>Nematoda</taxon>
        <taxon>Chromadorea</taxon>
        <taxon>Rhabditida</taxon>
        <taxon>Rhabditina</taxon>
        <taxon>Rhabditomorpha</taxon>
        <taxon>Strongyloidea</taxon>
        <taxon>Metastrongylidae</taxon>
        <taxon>Angiostrongylus</taxon>
    </lineage>
</organism>
<reference evidence="3" key="2">
    <citation type="submission" date="2017-02" db="UniProtKB">
        <authorList>
            <consortium name="WormBaseParasite"/>
        </authorList>
    </citation>
    <scope>IDENTIFICATION</scope>
</reference>
<keyword evidence="2" id="KW-1185">Reference proteome</keyword>
<reference evidence="2" key="1">
    <citation type="submission" date="2012-09" db="EMBL/GenBank/DDBJ databases">
        <authorList>
            <person name="Martin A.A."/>
        </authorList>
    </citation>
    <scope>NUCLEOTIDE SEQUENCE</scope>
</reference>
<dbReference type="STRING" id="6313.A0A0K0D941"/>
<feature type="coiled-coil region" evidence="1">
    <location>
        <begin position="1"/>
        <end position="28"/>
    </location>
</feature>